<evidence type="ECO:0000313" key="2">
    <source>
        <dbReference type="EMBL" id="KAG7351432.1"/>
    </source>
</evidence>
<dbReference type="PANTHER" id="PTHR12059">
    <property type="entry name" value="RIBOSOMAL PROTEIN L23-RELATED"/>
    <property type="match status" value="1"/>
</dbReference>
<dbReference type="AlphaFoldDB" id="A0A9K3PL48"/>
<evidence type="ECO:0000313" key="3">
    <source>
        <dbReference type="Proteomes" id="UP000693970"/>
    </source>
</evidence>
<evidence type="ECO:0000256" key="1">
    <source>
        <dbReference type="SAM" id="MobiDB-lite"/>
    </source>
</evidence>
<dbReference type="InterPro" id="IPR013025">
    <property type="entry name" value="Ribosomal_uL23-like"/>
</dbReference>
<name>A0A9K3PL48_9STRA</name>
<organism evidence="2 3">
    <name type="scientific">Nitzschia inconspicua</name>
    <dbReference type="NCBI Taxonomy" id="303405"/>
    <lineage>
        <taxon>Eukaryota</taxon>
        <taxon>Sar</taxon>
        <taxon>Stramenopiles</taxon>
        <taxon>Ochrophyta</taxon>
        <taxon>Bacillariophyta</taxon>
        <taxon>Bacillariophyceae</taxon>
        <taxon>Bacillariophycidae</taxon>
        <taxon>Bacillariales</taxon>
        <taxon>Bacillariaceae</taxon>
        <taxon>Nitzschia</taxon>
    </lineage>
</organism>
<reference evidence="2" key="1">
    <citation type="journal article" date="2021" name="Sci. Rep.">
        <title>Diploid genomic architecture of Nitzschia inconspicua, an elite biomass production diatom.</title>
        <authorList>
            <person name="Oliver A."/>
            <person name="Podell S."/>
            <person name="Pinowska A."/>
            <person name="Traller J.C."/>
            <person name="Smith S.R."/>
            <person name="McClure R."/>
            <person name="Beliaev A."/>
            <person name="Bohutskyi P."/>
            <person name="Hill E.A."/>
            <person name="Rabines A."/>
            <person name="Zheng H."/>
            <person name="Allen L.Z."/>
            <person name="Kuo A."/>
            <person name="Grigoriev I.V."/>
            <person name="Allen A.E."/>
            <person name="Hazlebeck D."/>
            <person name="Allen E.E."/>
        </authorList>
    </citation>
    <scope>NUCLEOTIDE SEQUENCE</scope>
    <source>
        <strain evidence="2">Hildebrandi</strain>
    </source>
</reference>
<comment type="caution">
    <text evidence="2">The sequence shown here is derived from an EMBL/GenBank/DDBJ whole genome shotgun (WGS) entry which is preliminary data.</text>
</comment>
<accession>A0A9K3PL48</accession>
<sequence>MLAQVTKQFRMWMPSMPMVLVSARNATARQPARATFRVLPKMTKHEIKEYLTQIYNLPVDKVNTANYLGKRKLVRGTTKVIRYKYKDFKKAIVSFDRSFTNVGIGLRIPEIDDDTENNNNNNNNNYDYDSQPK</sequence>
<dbReference type="GO" id="GO:0003735">
    <property type="term" value="F:structural constituent of ribosome"/>
    <property type="evidence" value="ECO:0007669"/>
    <property type="project" value="InterPro"/>
</dbReference>
<dbReference type="OrthoDB" id="275582at2759"/>
<feature type="region of interest" description="Disordered" evidence="1">
    <location>
        <begin position="110"/>
        <end position="133"/>
    </location>
</feature>
<keyword evidence="2" id="KW-0687">Ribonucleoprotein</keyword>
<dbReference type="EMBL" id="JAGRRH010000018">
    <property type="protein sequence ID" value="KAG7351432.1"/>
    <property type="molecule type" value="Genomic_DNA"/>
</dbReference>
<gene>
    <name evidence="2" type="ORF">IV203_010792</name>
</gene>
<keyword evidence="3" id="KW-1185">Reference proteome</keyword>
<dbReference type="Proteomes" id="UP000693970">
    <property type="component" value="Unassembled WGS sequence"/>
</dbReference>
<dbReference type="GO" id="GO:0032543">
    <property type="term" value="P:mitochondrial translation"/>
    <property type="evidence" value="ECO:0007669"/>
    <property type="project" value="TreeGrafter"/>
</dbReference>
<protein>
    <submittedName>
        <fullName evidence="2">50S ribosomal protein L23</fullName>
    </submittedName>
</protein>
<dbReference type="PANTHER" id="PTHR12059:SF5">
    <property type="entry name" value="LARGE RIBOSOMAL SUBUNIT PROTEIN UL23M"/>
    <property type="match status" value="1"/>
</dbReference>
<keyword evidence="2" id="KW-0689">Ribosomal protein</keyword>
<dbReference type="GO" id="GO:0005762">
    <property type="term" value="C:mitochondrial large ribosomal subunit"/>
    <property type="evidence" value="ECO:0007669"/>
    <property type="project" value="TreeGrafter"/>
</dbReference>
<proteinExistence type="predicted"/>
<reference evidence="2" key="2">
    <citation type="submission" date="2021-04" db="EMBL/GenBank/DDBJ databases">
        <authorList>
            <person name="Podell S."/>
        </authorList>
    </citation>
    <scope>NUCLEOTIDE SEQUENCE</scope>
    <source>
        <strain evidence="2">Hildebrandi</strain>
    </source>
</reference>
<dbReference type="Pfam" id="PF00276">
    <property type="entry name" value="Ribosomal_L23"/>
    <property type="match status" value="1"/>
</dbReference>